<evidence type="ECO:0000313" key="2">
    <source>
        <dbReference type="WBParaSite" id="nRc.2.0.1.t24081-RA"/>
    </source>
</evidence>
<name>A0A915JET5_ROMCU</name>
<keyword evidence="1" id="KW-1185">Reference proteome</keyword>
<proteinExistence type="predicted"/>
<sequence>MHAEMGNELTLPAEDSPQRISISVIDIDEKPKFINQPVPFLAVVQPDVPVGLTVYHFFARDEDGDGDSDVDFKLISTERRANPASLVNLEG</sequence>
<reference evidence="2" key="1">
    <citation type="submission" date="2022-11" db="UniProtKB">
        <authorList>
            <consortium name="WormBaseParasite"/>
        </authorList>
    </citation>
    <scope>IDENTIFICATION</scope>
</reference>
<dbReference type="AlphaFoldDB" id="A0A915JET5"/>
<dbReference type="Proteomes" id="UP000887565">
    <property type="component" value="Unplaced"/>
</dbReference>
<organism evidence="1 2">
    <name type="scientific">Romanomermis culicivorax</name>
    <name type="common">Nematode worm</name>
    <dbReference type="NCBI Taxonomy" id="13658"/>
    <lineage>
        <taxon>Eukaryota</taxon>
        <taxon>Metazoa</taxon>
        <taxon>Ecdysozoa</taxon>
        <taxon>Nematoda</taxon>
        <taxon>Enoplea</taxon>
        <taxon>Dorylaimia</taxon>
        <taxon>Mermithida</taxon>
        <taxon>Mermithoidea</taxon>
        <taxon>Mermithidae</taxon>
        <taxon>Romanomermis</taxon>
    </lineage>
</organism>
<evidence type="ECO:0000313" key="1">
    <source>
        <dbReference type="Proteomes" id="UP000887565"/>
    </source>
</evidence>
<accession>A0A915JET5</accession>
<dbReference type="WBParaSite" id="nRc.2.0.1.t24081-RA">
    <property type="protein sequence ID" value="nRc.2.0.1.t24081-RA"/>
    <property type="gene ID" value="nRc.2.0.1.g24081"/>
</dbReference>
<protein>
    <submittedName>
        <fullName evidence="2">Uncharacterized protein</fullName>
    </submittedName>
</protein>